<dbReference type="InterPro" id="IPR000699">
    <property type="entry name" value="RIH_dom"/>
</dbReference>
<dbReference type="PANTHER" id="PTHR46399:SF9">
    <property type="entry name" value="RYANODINE RECEPTOR 3"/>
    <property type="match status" value="1"/>
</dbReference>
<evidence type="ECO:0000256" key="1">
    <source>
        <dbReference type="ARBA" id="ARBA00004127"/>
    </source>
</evidence>
<organism evidence="14">
    <name type="scientific">Tetraodon nigroviridis</name>
    <name type="common">Spotted green pufferfish</name>
    <name type="synonym">Chelonodon nigroviridis</name>
    <dbReference type="NCBI Taxonomy" id="99883"/>
    <lineage>
        <taxon>Eukaryota</taxon>
        <taxon>Metazoa</taxon>
        <taxon>Chordata</taxon>
        <taxon>Craniata</taxon>
        <taxon>Vertebrata</taxon>
        <taxon>Euteleostomi</taxon>
        <taxon>Actinopterygii</taxon>
        <taxon>Neopterygii</taxon>
        <taxon>Teleostei</taxon>
        <taxon>Neoteleostei</taxon>
        <taxon>Acanthomorphata</taxon>
        <taxon>Eupercaria</taxon>
        <taxon>Tetraodontiformes</taxon>
        <taxon>Tetradontoidea</taxon>
        <taxon>Tetraodontidae</taxon>
        <taxon>Tetraodon</taxon>
    </lineage>
</organism>
<dbReference type="PANTHER" id="PTHR46399">
    <property type="entry name" value="B30.2/SPRY DOMAIN-CONTAINING PROTEIN"/>
    <property type="match status" value="1"/>
</dbReference>
<dbReference type="GO" id="GO:0006941">
    <property type="term" value="P:striated muscle contraction"/>
    <property type="evidence" value="ECO:0007669"/>
    <property type="project" value="TreeGrafter"/>
</dbReference>
<feature type="domain" description="EF-hand" evidence="13">
    <location>
        <begin position="1661"/>
        <end position="1687"/>
    </location>
</feature>
<feature type="compositionally biased region" description="Low complexity" evidence="11">
    <location>
        <begin position="2474"/>
        <end position="2497"/>
    </location>
</feature>
<accession>Q4S752</accession>
<evidence type="ECO:0000256" key="5">
    <source>
        <dbReference type="ARBA" id="ARBA00022692"/>
    </source>
</evidence>
<comment type="caution">
    <text evidence="14">The sequence shown here is derived from an EMBL/GenBank/DDBJ whole genome shotgun (WGS) entry which is preliminary data.</text>
</comment>
<reference evidence="14" key="1">
    <citation type="journal article" date="2004" name="Nature">
        <title>Genome duplication in the teleost fish Tetraodon nigroviridis reveals the early vertebrate proto-karyotype.</title>
        <authorList>
            <person name="Jaillon O."/>
            <person name="Aury J.-M."/>
            <person name="Brunet F."/>
            <person name="Petit J.-L."/>
            <person name="Stange-Thomann N."/>
            <person name="Mauceli E."/>
            <person name="Bouneau L."/>
            <person name="Fischer C."/>
            <person name="Ozouf-Costaz C."/>
            <person name="Bernot A."/>
            <person name="Nicaud S."/>
            <person name="Jaffe D."/>
            <person name="Fisher S."/>
            <person name="Lutfalla G."/>
            <person name="Dossat C."/>
            <person name="Segurens B."/>
            <person name="Dasilva C."/>
            <person name="Salanoubat M."/>
            <person name="Levy M."/>
            <person name="Boudet N."/>
            <person name="Castellano S."/>
            <person name="Anthouard V."/>
            <person name="Jubin C."/>
            <person name="Castelli V."/>
            <person name="Katinka M."/>
            <person name="Vacherie B."/>
            <person name="Biemont C."/>
            <person name="Skalli Z."/>
            <person name="Cattolico L."/>
            <person name="Poulain J."/>
            <person name="De Berardinis V."/>
            <person name="Cruaud C."/>
            <person name="Duprat S."/>
            <person name="Brottier P."/>
            <person name="Coutanceau J.-P."/>
            <person name="Gouzy J."/>
            <person name="Parra G."/>
            <person name="Lardier G."/>
            <person name="Chapple C."/>
            <person name="McKernan K.J."/>
            <person name="McEwan P."/>
            <person name="Bosak S."/>
            <person name="Kellis M."/>
            <person name="Volff J.-N."/>
            <person name="Guigo R."/>
            <person name="Zody M.C."/>
            <person name="Mesirov J."/>
            <person name="Lindblad-Toh K."/>
            <person name="Birren B."/>
            <person name="Nusbaum C."/>
            <person name="Kahn D."/>
            <person name="Robinson-Rechavi M."/>
            <person name="Laudet V."/>
            <person name="Schachter V."/>
            <person name="Quetier F."/>
            <person name="Saurin W."/>
            <person name="Scarpelli C."/>
            <person name="Wincker P."/>
            <person name="Lander E.S."/>
            <person name="Weissenbach J."/>
            <person name="Roest Crollius H."/>
        </authorList>
    </citation>
    <scope>NUCLEOTIDE SEQUENCE [LARGE SCALE GENOMIC DNA]</scope>
</reference>
<name>Q4S752_TETNG</name>
<comment type="subcellular location">
    <subcellularLocation>
        <location evidence="1">Endomembrane system</location>
        <topology evidence="1">Multi-pass membrane protein</topology>
    </subcellularLocation>
</comment>
<gene>
    <name evidence="14" type="ORF">GSTENG00022984001</name>
</gene>
<protein>
    <submittedName>
        <fullName evidence="14">(spotted green pufferfish) hypothetical protein</fullName>
    </submittedName>
</protein>
<keyword evidence="10" id="KW-0407">Ion channel</keyword>
<dbReference type="PROSITE" id="PS50222">
    <property type="entry name" value="EF_HAND_2"/>
    <property type="match status" value="1"/>
</dbReference>
<keyword evidence="4" id="KW-0107">Calcium channel</keyword>
<evidence type="ECO:0000313" key="14">
    <source>
        <dbReference type="EMBL" id="CAG03530.1"/>
    </source>
</evidence>
<keyword evidence="8 12" id="KW-0472">Membrane</keyword>
<dbReference type="InterPro" id="IPR011992">
    <property type="entry name" value="EF-hand-dom_pair"/>
</dbReference>
<dbReference type="Pfam" id="PF02026">
    <property type="entry name" value="RyR"/>
    <property type="match status" value="2"/>
</dbReference>
<proteinExistence type="predicted"/>
<dbReference type="GO" id="GO:0005509">
    <property type="term" value="F:calcium ion binding"/>
    <property type="evidence" value="ECO:0007669"/>
    <property type="project" value="InterPro"/>
</dbReference>
<dbReference type="GO" id="GO:0033017">
    <property type="term" value="C:sarcoplasmic reticulum membrane"/>
    <property type="evidence" value="ECO:0007669"/>
    <property type="project" value="TreeGrafter"/>
</dbReference>
<reference evidence="14" key="2">
    <citation type="submission" date="2004-02" db="EMBL/GenBank/DDBJ databases">
        <authorList>
            <consortium name="Genoscope"/>
            <consortium name="Whitehead Institute Centre for Genome Research"/>
        </authorList>
    </citation>
    <scope>NUCLEOTIDE SEQUENCE</scope>
</reference>
<dbReference type="GO" id="GO:0014808">
    <property type="term" value="P:release of sequestered calcium ion into cytosol by sarcoplasmic reticulum"/>
    <property type="evidence" value="ECO:0007669"/>
    <property type="project" value="TreeGrafter"/>
</dbReference>
<dbReference type="Pfam" id="PF00520">
    <property type="entry name" value="Ion_trans"/>
    <property type="match status" value="1"/>
</dbReference>
<evidence type="ECO:0000259" key="13">
    <source>
        <dbReference type="PROSITE" id="PS50222"/>
    </source>
</evidence>
<dbReference type="GO" id="GO:0030018">
    <property type="term" value="C:Z disc"/>
    <property type="evidence" value="ECO:0007669"/>
    <property type="project" value="TreeGrafter"/>
</dbReference>
<feature type="transmembrane region" description="Helical" evidence="12">
    <location>
        <begin position="2186"/>
        <end position="2205"/>
    </location>
</feature>
<keyword evidence="6 12" id="KW-1133">Transmembrane helix</keyword>
<evidence type="ECO:0000256" key="12">
    <source>
        <dbReference type="SAM" id="Phobius"/>
    </source>
</evidence>
<evidence type="ECO:0000256" key="2">
    <source>
        <dbReference type="ARBA" id="ARBA00022448"/>
    </source>
</evidence>
<dbReference type="GO" id="GO:0005790">
    <property type="term" value="C:smooth endoplasmic reticulum"/>
    <property type="evidence" value="ECO:0007669"/>
    <property type="project" value="TreeGrafter"/>
</dbReference>
<dbReference type="SUPFAM" id="SSF47473">
    <property type="entry name" value="EF-hand"/>
    <property type="match status" value="1"/>
</dbReference>
<dbReference type="KEGG" id="tng:GSTEN00022984G001"/>
<dbReference type="GO" id="GO:0042383">
    <property type="term" value="C:sarcolemma"/>
    <property type="evidence" value="ECO:0007669"/>
    <property type="project" value="TreeGrafter"/>
</dbReference>
<dbReference type="Gene3D" id="1.10.490.160">
    <property type="match status" value="2"/>
</dbReference>
<feature type="region of interest" description="Disordered" evidence="11">
    <location>
        <begin position="2467"/>
        <end position="2497"/>
    </location>
</feature>
<evidence type="ECO:0000256" key="8">
    <source>
        <dbReference type="ARBA" id="ARBA00023136"/>
    </source>
</evidence>
<feature type="transmembrane region" description="Helical" evidence="12">
    <location>
        <begin position="2377"/>
        <end position="2399"/>
    </location>
</feature>
<evidence type="ECO:0000256" key="3">
    <source>
        <dbReference type="ARBA" id="ARBA00022568"/>
    </source>
</evidence>
<dbReference type="InterPro" id="IPR009460">
    <property type="entry name" value="Ryanrecept_TM4-6"/>
</dbReference>
<dbReference type="GO" id="GO:0005219">
    <property type="term" value="F:ryanodine-sensitive calcium-release channel activity"/>
    <property type="evidence" value="ECO:0007669"/>
    <property type="project" value="InterPro"/>
</dbReference>
<evidence type="ECO:0000256" key="9">
    <source>
        <dbReference type="ARBA" id="ARBA00023286"/>
    </source>
</evidence>
<keyword evidence="5 12" id="KW-0812">Transmembrane</keyword>
<dbReference type="InterPro" id="IPR003032">
    <property type="entry name" value="Ryanodine_rcpt"/>
</dbReference>
<dbReference type="InterPro" id="IPR002048">
    <property type="entry name" value="EF_hand_dom"/>
</dbReference>
<evidence type="ECO:0000256" key="11">
    <source>
        <dbReference type="SAM" id="MobiDB-lite"/>
    </source>
</evidence>
<feature type="transmembrane region" description="Helical" evidence="12">
    <location>
        <begin position="2329"/>
        <end position="2354"/>
    </location>
</feature>
<dbReference type="InterPro" id="IPR013662">
    <property type="entry name" value="RIH_assoc-dom"/>
</dbReference>
<dbReference type="Pfam" id="PF01365">
    <property type="entry name" value="RYDR_ITPR"/>
    <property type="match status" value="1"/>
</dbReference>
<evidence type="ECO:0000256" key="10">
    <source>
        <dbReference type="ARBA" id="ARBA00023303"/>
    </source>
</evidence>
<dbReference type="InterPro" id="IPR015925">
    <property type="entry name" value="Ryanodine_IP3_receptor"/>
</dbReference>
<evidence type="ECO:0000256" key="4">
    <source>
        <dbReference type="ARBA" id="ARBA00022673"/>
    </source>
</evidence>
<dbReference type="GO" id="GO:0034704">
    <property type="term" value="C:calcium channel complex"/>
    <property type="evidence" value="ECO:0007669"/>
    <property type="project" value="TreeGrafter"/>
</dbReference>
<dbReference type="Gene3D" id="1.10.238.10">
    <property type="entry name" value="EF-hand"/>
    <property type="match status" value="1"/>
</dbReference>
<dbReference type="Pfam" id="PF08454">
    <property type="entry name" value="RIH_assoc"/>
    <property type="match status" value="1"/>
</dbReference>
<dbReference type="InterPro" id="IPR005821">
    <property type="entry name" value="Ion_trans_dom"/>
</dbReference>
<keyword evidence="2" id="KW-0813">Transport</keyword>
<evidence type="ECO:0000256" key="7">
    <source>
        <dbReference type="ARBA" id="ARBA00023065"/>
    </source>
</evidence>
<keyword evidence="3" id="KW-0109">Calcium transport</keyword>
<dbReference type="Pfam" id="PF06459">
    <property type="entry name" value="RR_TM4-6"/>
    <property type="match status" value="1"/>
</dbReference>
<feature type="transmembrane region" description="Helical" evidence="12">
    <location>
        <begin position="2121"/>
        <end position="2141"/>
    </location>
</feature>
<dbReference type="FunFam" id="1.10.238.10:FF:000040">
    <property type="entry name" value="Ryanodine receptor 2"/>
    <property type="match status" value="1"/>
</dbReference>
<dbReference type="GO" id="GO:0006874">
    <property type="term" value="P:intracellular calcium ion homeostasis"/>
    <property type="evidence" value="ECO:0007669"/>
    <property type="project" value="InterPro"/>
</dbReference>
<sequence length="2583" mass="291922">MVASCCRFLCYFCRISRQNQKAMFDHLSYLLENSSVGLAASSVMDNNGLALALEEPDLEKSCAMLVAKGYPDLGWNPIEGERYLSFLRFAVFCNGESVEENANVVVKLLIRRPECFGPALRGEGGQGLLVAMKEAIKISEDPTLDLPKILEGVSAGYESPASSRCAVLLATNIQHLDTDFFTLEHFRFVSMLSDENINSLCCSSGEEGGEVIHMGNAIMSFYSALIDLLGRCAPEMHLINAGKGEALRIRAILRSLVPTFDLVGIISIPPKMPVVNKDGSVTEPDMSACFCPDHKAPMVLFLERVYGIEDQNFLMHMLEVGFLPDLRAAASLDTETLSTTETALALNRYIGSAVLPLLARCSALFAGTEHYTQLIDSTLQTIYRLCKGRSLTKAQRDAIEECLLAICKHLRPTMMQQLLRRLVFDVPVLSEYCKIPLRLLTNHYEQNWKYYCLPSGMGSFGTASDEELLLTKKLFWGIFDSLSHKKYDAELFKMARACLCAIAGALPPDFVDASFGATLEKQASLDAQGNFDPKPINTANISLPEKLEYITNKYAEHSHDKWSSEKERETYRWPVRESLKSMLAMGWNIERSKEGEAVFQQRESDKQKKTSDPQSMVEMVAENYHNIWAKKKKTELISRGGGTHPLLVPYDTLTAKEKYRDREKAQELFKFLQINGYVITRGLKDMEQDSSSMEKRFSYKFLKRLLQYVDSAQEFIAHLDQTFKNHCLYFLSTPSKNLSSCGCASNKEKEMVTSLFCKLAALVRHRISLFGKVPPLGCAAFAALFEKTLNIALTGSDSAIMVSCLDILTHSLDTRTVMKSGSELVKAGFRAFFENAAEDLEKLVEMLKLGKFMQSRAQMKSVSQSINYVTVALLPILTALFDHIKTHEFGIDLLLDDVQLSCYRILTCFYSLGTGKNIFVERHLPALGESLATLVGAIPVAFLEPDLNAYNSLSVFNTKTPRERAILSMPDTVEEMCPEIPRLDKLLRDVNDVSESGARYSDMPQVIEVILPMLCNYLSYWWEKGPENSPPGAHCCTMVTSEHLSIILGNILRILNSNLGIDEAPWMKRIAVYSQPIICKAGADLLRSHFLPTLVKLKKKTEKVVAEEELLKADSKGDNQEAELLILDEFAVLCRDLYAFYPMLIRYVDNNRSRWLKEPDADSTELFRMVAEIFILWCKSHNFKREEQNFVVQNEINNLGFLTGEAKSKMSKSGGDQERKHKRRRGEYYSIPTSLIIAALKKMLPIGLNMCTPGDQELISLAKKRYSLSEDPAVQWQLNLYKDVVVKCEEPVNPEHTVSRVQSISAALFHLDLCNCGENASSVLPPPHSPPPSARLWTDLYLATDCSNTVDSDWHRAINFFTPAYQRLWIEAEEYSFEEKLVQDLAEKEMEKQKILYQQARLHARGAAEMVLQMISASKGDQGLISCSSCSTCTLSPACPCFLPAEEAGFLIHISSALPRLFRSTGPYGDVHPQTRNLDLKWRQRASSAGSKVLQNDEFTKDLFRFLQLLCEGHNGDFQNFLRTQTGNTTTVNIIISTVDYLLRLQESISDFYWYYSGKEVIDDTGKVNFSKALSVAKQIFNSLTEYIQDASQIELLKELMDLQKDMVVMLLSLLEGNVVNGTIGKQMVDTLVESSNNVEMILKFFDMFLKLKDLTTSDNFKEYDPECKGVISKKEFQKSMESQKQYSQSEIEFLLSCAEADENDMFNYKEFVERFHEPAKDIGFNVAVLLTNLSEHMPHDSRLATFLDLAESVLSYFEPYLGRIEIMGSAKRIERVYFEISESSREQWEKPQVKESKRQFIFDVVNEGGESEKMEMFVNFCEDTIFEMQLASKISEPDAGEQPEEEEEDGYSILGELAGEEDDALESASAFAAACCSVKRKLGTARQFFSIKNLRKQLKKIKKLSIKEIVTGFFSFFWMLFIGFFKGIYSIVFGFFHIIWSSMFGGGLVEGAKNMKVTDILGNMPDPTQFGIHGDVVEGEKAEALESPGSLDITIAPAGDIAEVDVMLELLTCPKKEGGKHAEPGLGDVSELSAETSATEQKKVGHRNLREWLVWMYRHLFFFKKNPLFQKSMKTEETPESEAEKADHQKEEATSLTSGVFALLDVYLTKMLNYLARNFYNLRFLALFVCFAINFILLFYKVAGEDTDDENRWGGDAEDDEDTFFDMDEFVLQESTGYMLPTLRFLAVFHTIISLLCLVGYYCLKVPVVVFKREKEIARQIEFDGLYITEQPSDDDIKGQWDRLVINTPSFPNNYWDKFIKRKVINKYGDLYGAERIAELLGLDKSALDFDPTVETVEKEASLVSWLSSIDTKYHTWKLGVVLTDNNFLYLIWYTTMSIFGHFNNFFFAAHLLDIAMGFKTLRTILSSVTHNGKQLVLTVGLLAVVVYLYTVVAFNFFRKFYNKSEDEDEPDMKCDDMMTVGGAPTGLQKPVRHKRVQLRGRASGWSAICSTCTWASELEVASEMSWRTRQETPTSSTASCSTSPSSSSSSSSCWPSSRVLNASSAASGTTTSTGTPHGFETHTLQEHNLANYLFFLMYLINKDETEHTGQESYVWKMYQERCWDFFPTGDCFRKQYEDQLG</sequence>
<keyword evidence="3" id="KW-0106">Calcium</keyword>
<keyword evidence="7" id="KW-0406">Ion transport</keyword>
<dbReference type="EMBL" id="CAAE01014723">
    <property type="protein sequence ID" value="CAG03530.1"/>
    <property type="molecule type" value="Genomic_DNA"/>
</dbReference>
<evidence type="ECO:0000256" key="6">
    <source>
        <dbReference type="ARBA" id="ARBA00022989"/>
    </source>
</evidence>
<keyword evidence="9" id="KW-1071">Ligand-gated ion channel</keyword>
<dbReference type="OrthoDB" id="300855at2759"/>